<organism evidence="2 3">
    <name type="scientific">Aurantiacibacter atlanticus</name>
    <dbReference type="NCBI Taxonomy" id="1648404"/>
    <lineage>
        <taxon>Bacteria</taxon>
        <taxon>Pseudomonadati</taxon>
        <taxon>Pseudomonadota</taxon>
        <taxon>Alphaproteobacteria</taxon>
        <taxon>Sphingomonadales</taxon>
        <taxon>Erythrobacteraceae</taxon>
        <taxon>Aurantiacibacter</taxon>
    </lineage>
</organism>
<dbReference type="InterPro" id="IPR013830">
    <property type="entry name" value="SGNH_hydro"/>
</dbReference>
<sequence length="253" mass="27153">MKRIGITLMVIGICVGIAGAVLVRDELPGWTRGGSRMKLAQPLAPVHACPTLPSQPTRVLFLGDSNMSGVRLGSPLEAFPHVFSQNAAIEIIVDNRARGGAPAQDALSQAQQAGDSTVAVLMFGTNDADPRGWLSPKEPRTLDSFKADLEQAIAYLQEKDIEVLLLAALPSGSRAIERRIEPYRNAMRSVALRTGVAFRDPAAAFQPPAEGGAYLQRDALHLNARGQRALAKWLLECFDNSASDMSIDVEQAA</sequence>
<dbReference type="InterPro" id="IPR051532">
    <property type="entry name" value="Ester_Hydrolysis_Enzymes"/>
</dbReference>
<dbReference type="RefSeq" id="WP_048884475.1">
    <property type="nucleotide sequence ID" value="NZ_CP011310.1"/>
</dbReference>
<evidence type="ECO:0000313" key="2">
    <source>
        <dbReference type="EMBL" id="AKQ40991.1"/>
    </source>
</evidence>
<protein>
    <recommendedName>
        <fullName evidence="1">SGNH hydrolase-type esterase domain-containing protein</fullName>
    </recommendedName>
</protein>
<proteinExistence type="predicted"/>
<dbReference type="OrthoDB" id="7410605at2"/>
<evidence type="ECO:0000313" key="3">
    <source>
        <dbReference type="Proteomes" id="UP000059113"/>
    </source>
</evidence>
<accession>A0A0H4VDP6</accession>
<feature type="domain" description="SGNH hydrolase-type esterase" evidence="1">
    <location>
        <begin position="61"/>
        <end position="229"/>
    </location>
</feature>
<dbReference type="Pfam" id="PF13472">
    <property type="entry name" value="Lipase_GDSL_2"/>
    <property type="match status" value="1"/>
</dbReference>
<keyword evidence="3" id="KW-1185">Reference proteome</keyword>
<dbReference type="GO" id="GO:0016788">
    <property type="term" value="F:hydrolase activity, acting on ester bonds"/>
    <property type="evidence" value="ECO:0007669"/>
    <property type="project" value="UniProtKB-ARBA"/>
</dbReference>
<dbReference type="CDD" id="cd00229">
    <property type="entry name" value="SGNH_hydrolase"/>
    <property type="match status" value="1"/>
</dbReference>
<name>A0A0H4VDP6_9SPHN</name>
<dbReference type="Proteomes" id="UP000059113">
    <property type="component" value="Chromosome"/>
</dbReference>
<dbReference type="KEGG" id="ery:CP97_01395"/>
<dbReference type="STRING" id="1648404.CP97_01395"/>
<dbReference type="PANTHER" id="PTHR30383">
    <property type="entry name" value="THIOESTERASE 1/PROTEASE 1/LYSOPHOSPHOLIPASE L1"/>
    <property type="match status" value="1"/>
</dbReference>
<dbReference type="InterPro" id="IPR036514">
    <property type="entry name" value="SGNH_hydro_sf"/>
</dbReference>
<evidence type="ECO:0000259" key="1">
    <source>
        <dbReference type="Pfam" id="PF13472"/>
    </source>
</evidence>
<dbReference type="EMBL" id="CP011310">
    <property type="protein sequence ID" value="AKQ40991.1"/>
    <property type="molecule type" value="Genomic_DNA"/>
</dbReference>
<dbReference type="SUPFAM" id="SSF52266">
    <property type="entry name" value="SGNH hydrolase"/>
    <property type="match status" value="1"/>
</dbReference>
<dbReference type="AlphaFoldDB" id="A0A0H4VDP6"/>
<dbReference type="PATRIC" id="fig|1648404.4.peg.297"/>
<dbReference type="Gene3D" id="3.40.50.1110">
    <property type="entry name" value="SGNH hydrolase"/>
    <property type="match status" value="1"/>
</dbReference>
<reference evidence="3" key="2">
    <citation type="submission" date="2015-04" db="EMBL/GenBank/DDBJ databases">
        <title>The complete genome sequence of Erythrobacter sp. s21-N3.</title>
        <authorList>
            <person name="Zhuang L."/>
            <person name="Liu Y."/>
            <person name="Shao Z."/>
        </authorList>
    </citation>
    <scope>NUCLEOTIDE SEQUENCE [LARGE SCALE GENOMIC DNA]</scope>
    <source>
        <strain evidence="3">s21-N3</strain>
    </source>
</reference>
<gene>
    <name evidence="2" type="ORF">CP97_01395</name>
</gene>
<reference evidence="2 3" key="1">
    <citation type="journal article" date="2015" name="Int. J. Syst. Evol. Microbiol.">
        <title>Erythrobacter atlanticus sp. nov., a bacterium from ocean sediment able to degrade polycyclic aromatic hydrocarbons.</title>
        <authorList>
            <person name="Zhuang L."/>
            <person name="Liu Y."/>
            <person name="Wang L."/>
            <person name="Wang W."/>
            <person name="Shao Z."/>
        </authorList>
    </citation>
    <scope>NUCLEOTIDE SEQUENCE [LARGE SCALE GENOMIC DNA]</scope>
    <source>
        <strain evidence="3">s21-N3</strain>
    </source>
</reference>